<reference evidence="2 3" key="1">
    <citation type="submission" date="2019-08" db="EMBL/GenBank/DDBJ databases">
        <title>Whole genome of Aphis craccivora.</title>
        <authorList>
            <person name="Voronova N.V."/>
            <person name="Shulinski R.S."/>
            <person name="Bandarenka Y.V."/>
            <person name="Zhorov D.G."/>
            <person name="Warner D."/>
        </authorList>
    </citation>
    <scope>NUCLEOTIDE SEQUENCE [LARGE SCALE GENOMIC DNA]</scope>
    <source>
        <strain evidence="2">180601</strain>
        <tissue evidence="2">Whole Body</tissue>
    </source>
</reference>
<evidence type="ECO:0000313" key="2">
    <source>
        <dbReference type="EMBL" id="KAF0746290.1"/>
    </source>
</evidence>
<comment type="caution">
    <text evidence="2">The sequence shown here is derived from an EMBL/GenBank/DDBJ whole genome shotgun (WGS) entry which is preliminary data.</text>
</comment>
<sequence>MLSSLNILVLLMGHGKEMITSLKDAVEQYNVECSETGALMNNFEDGNFITAIASPLMKRISSGLDESGEILFIEASGNVDRYGCKIFLIYTNRCAGGLPVGIIILTIESTSIISRGLKFWTDIFSQSSSGGRSKRGSKVFMSDDSKSERNALNENFPEATLLLCIFHVLQATWRYLWDSNPGIILQHRQILYNENTNMIRHEWALCLRKSVITRGQNTNNISEAGVKIKKTTNIYLTKEGSEMVAVSDNVDQLNINRKKEDENEENNGLEVFDTVVTKIREAIESDTLLLTGD</sequence>
<dbReference type="InterPro" id="IPR018289">
    <property type="entry name" value="MULE_transposase_dom"/>
</dbReference>
<organism evidence="2 3">
    <name type="scientific">Aphis craccivora</name>
    <name type="common">Cowpea aphid</name>
    <dbReference type="NCBI Taxonomy" id="307492"/>
    <lineage>
        <taxon>Eukaryota</taxon>
        <taxon>Metazoa</taxon>
        <taxon>Ecdysozoa</taxon>
        <taxon>Arthropoda</taxon>
        <taxon>Hexapoda</taxon>
        <taxon>Insecta</taxon>
        <taxon>Pterygota</taxon>
        <taxon>Neoptera</taxon>
        <taxon>Paraneoptera</taxon>
        <taxon>Hemiptera</taxon>
        <taxon>Sternorrhyncha</taxon>
        <taxon>Aphidomorpha</taxon>
        <taxon>Aphidoidea</taxon>
        <taxon>Aphididae</taxon>
        <taxon>Aphidini</taxon>
        <taxon>Aphis</taxon>
        <taxon>Aphis</taxon>
    </lineage>
</organism>
<accession>A0A6G0XZQ2</accession>
<evidence type="ECO:0000313" key="3">
    <source>
        <dbReference type="Proteomes" id="UP000478052"/>
    </source>
</evidence>
<keyword evidence="3" id="KW-1185">Reference proteome</keyword>
<feature type="domain" description="MULE transposase" evidence="1">
    <location>
        <begin position="120"/>
        <end position="170"/>
    </location>
</feature>
<dbReference type="PANTHER" id="PTHR35385:SF2">
    <property type="entry name" value="PROTEIN B, PUTATIVE-RELATED"/>
    <property type="match status" value="1"/>
</dbReference>
<dbReference type="Pfam" id="PF10551">
    <property type="entry name" value="MULE"/>
    <property type="match status" value="1"/>
</dbReference>
<protein>
    <submittedName>
        <fullName evidence="2">C2H2-type domain-containing protein</fullName>
    </submittedName>
</protein>
<gene>
    <name evidence="2" type="ORF">FWK35_00019048</name>
</gene>
<name>A0A6G0XZQ2_APHCR</name>
<dbReference type="Proteomes" id="UP000478052">
    <property type="component" value="Unassembled WGS sequence"/>
</dbReference>
<proteinExistence type="predicted"/>
<dbReference type="PANTHER" id="PTHR35385">
    <property type="entry name" value="PROTEIN B, PUTATIVE-RELATED-RELATED"/>
    <property type="match status" value="1"/>
</dbReference>
<evidence type="ECO:0000259" key="1">
    <source>
        <dbReference type="Pfam" id="PF10551"/>
    </source>
</evidence>
<dbReference type="EMBL" id="VUJU01007269">
    <property type="protein sequence ID" value="KAF0746290.1"/>
    <property type="molecule type" value="Genomic_DNA"/>
</dbReference>
<dbReference type="OrthoDB" id="6630577at2759"/>
<dbReference type="AlphaFoldDB" id="A0A6G0XZQ2"/>